<sequence>MELLVDLPSRGNFVHAGPPVQGAPSLYVCDHDTQAPDDQIITTDPTNILIRALTLRKDVKGRAKGGGGIADARKGKTKDGGDAKGKRVADRQPEGKQSAKRQNIGSSREETNGASPGGYYTEQELQSFTVERLKTLLKEHGYPLKGRKDELVNRAMQIKK</sequence>
<dbReference type="EMBL" id="DF236980">
    <property type="protein sequence ID" value="GAQ79458.1"/>
    <property type="molecule type" value="Genomic_DNA"/>
</dbReference>
<dbReference type="PROSITE" id="PS50800">
    <property type="entry name" value="SAP"/>
    <property type="match status" value="1"/>
</dbReference>
<proteinExistence type="inferred from homology"/>
<dbReference type="OrthoDB" id="445357at2759"/>
<dbReference type="InterPro" id="IPR036361">
    <property type="entry name" value="SAP_dom_sf"/>
</dbReference>
<protein>
    <recommendedName>
        <fullName evidence="3">SAP domain-containing protein</fullName>
    </recommendedName>
</protein>
<evidence type="ECO:0000256" key="1">
    <source>
        <dbReference type="ARBA" id="ARBA00008042"/>
    </source>
</evidence>
<name>A0A1Y1HUD1_KLENI</name>
<feature type="compositionally biased region" description="Basic and acidic residues" evidence="2">
    <location>
        <begin position="71"/>
        <end position="94"/>
    </location>
</feature>
<evidence type="ECO:0000259" key="3">
    <source>
        <dbReference type="PROSITE" id="PS50800"/>
    </source>
</evidence>
<reference evidence="4 5" key="1">
    <citation type="journal article" date="2014" name="Nat. Commun.">
        <title>Klebsormidium flaccidum genome reveals primary factors for plant terrestrial adaptation.</title>
        <authorList>
            <person name="Hori K."/>
            <person name="Maruyama F."/>
            <person name="Fujisawa T."/>
            <person name="Togashi T."/>
            <person name="Yamamoto N."/>
            <person name="Seo M."/>
            <person name="Sato S."/>
            <person name="Yamada T."/>
            <person name="Mori H."/>
            <person name="Tajima N."/>
            <person name="Moriyama T."/>
            <person name="Ikeuchi M."/>
            <person name="Watanabe M."/>
            <person name="Wada H."/>
            <person name="Kobayashi K."/>
            <person name="Saito M."/>
            <person name="Masuda T."/>
            <person name="Sasaki-Sekimoto Y."/>
            <person name="Mashiguchi K."/>
            <person name="Awai K."/>
            <person name="Shimojima M."/>
            <person name="Masuda S."/>
            <person name="Iwai M."/>
            <person name="Nobusawa T."/>
            <person name="Narise T."/>
            <person name="Kondo S."/>
            <person name="Saito H."/>
            <person name="Sato R."/>
            <person name="Murakawa M."/>
            <person name="Ihara Y."/>
            <person name="Oshima-Yamada Y."/>
            <person name="Ohtaka K."/>
            <person name="Satoh M."/>
            <person name="Sonobe K."/>
            <person name="Ishii M."/>
            <person name="Ohtani R."/>
            <person name="Kanamori-Sato M."/>
            <person name="Honoki R."/>
            <person name="Miyazaki D."/>
            <person name="Mochizuki H."/>
            <person name="Umetsu J."/>
            <person name="Higashi K."/>
            <person name="Shibata D."/>
            <person name="Kamiya Y."/>
            <person name="Sato N."/>
            <person name="Nakamura Y."/>
            <person name="Tabata S."/>
            <person name="Ida S."/>
            <person name="Kurokawa K."/>
            <person name="Ohta H."/>
        </authorList>
    </citation>
    <scope>NUCLEOTIDE SEQUENCE [LARGE SCALE GENOMIC DNA]</scope>
    <source>
        <strain evidence="4 5">NIES-2285</strain>
    </source>
</reference>
<dbReference type="PANTHER" id="PTHR31879">
    <property type="entry name" value="DET1- AND DDB1-ASSOCIATED PROTEIN 1"/>
    <property type="match status" value="1"/>
</dbReference>
<evidence type="ECO:0000256" key="2">
    <source>
        <dbReference type="SAM" id="MobiDB-lite"/>
    </source>
</evidence>
<dbReference type="GO" id="GO:0032436">
    <property type="term" value="P:positive regulation of proteasomal ubiquitin-dependent protein catabolic process"/>
    <property type="evidence" value="ECO:0000318"/>
    <property type="project" value="GO_Central"/>
</dbReference>
<organism evidence="4 5">
    <name type="scientific">Klebsormidium nitens</name>
    <name type="common">Green alga</name>
    <name type="synonym">Ulothrix nitens</name>
    <dbReference type="NCBI Taxonomy" id="105231"/>
    <lineage>
        <taxon>Eukaryota</taxon>
        <taxon>Viridiplantae</taxon>
        <taxon>Streptophyta</taxon>
        <taxon>Klebsormidiophyceae</taxon>
        <taxon>Klebsormidiales</taxon>
        <taxon>Klebsormidiaceae</taxon>
        <taxon>Klebsormidium</taxon>
    </lineage>
</organism>
<dbReference type="Gene3D" id="1.10.720.30">
    <property type="entry name" value="SAP domain"/>
    <property type="match status" value="1"/>
</dbReference>
<feature type="region of interest" description="Disordered" evidence="2">
    <location>
        <begin position="61"/>
        <end position="123"/>
    </location>
</feature>
<evidence type="ECO:0000313" key="4">
    <source>
        <dbReference type="EMBL" id="GAQ79458.1"/>
    </source>
</evidence>
<dbReference type="Proteomes" id="UP000054558">
    <property type="component" value="Unassembled WGS sequence"/>
</dbReference>
<dbReference type="InterPro" id="IPR033575">
    <property type="entry name" value="DDA1-like"/>
</dbReference>
<dbReference type="OMA" id="PIYVCLH"/>
<feature type="domain" description="SAP" evidence="3">
    <location>
        <begin position="125"/>
        <end position="159"/>
    </location>
</feature>
<dbReference type="InterPro" id="IPR003034">
    <property type="entry name" value="SAP_dom"/>
</dbReference>
<dbReference type="SUPFAM" id="SSF68906">
    <property type="entry name" value="SAP domain"/>
    <property type="match status" value="1"/>
</dbReference>
<comment type="similarity">
    <text evidence="1">Belongs to the DDA1 family.</text>
</comment>
<dbReference type="Pfam" id="PF02037">
    <property type="entry name" value="SAP"/>
    <property type="match status" value="1"/>
</dbReference>
<dbReference type="Pfam" id="PF10172">
    <property type="entry name" value="DDA1"/>
    <property type="match status" value="1"/>
</dbReference>
<keyword evidence="5" id="KW-1185">Reference proteome</keyword>
<dbReference type="AlphaFoldDB" id="A0A1Y1HUD1"/>
<evidence type="ECO:0000313" key="5">
    <source>
        <dbReference type="Proteomes" id="UP000054558"/>
    </source>
</evidence>
<dbReference type="PANTHER" id="PTHR31879:SF2">
    <property type="entry name" value="DET1- AND DDB1-ASSOCIATED PROTEIN 1"/>
    <property type="match status" value="1"/>
</dbReference>
<dbReference type="GO" id="GO:0080008">
    <property type="term" value="C:Cul4-RING E3 ubiquitin ligase complex"/>
    <property type="evidence" value="ECO:0000318"/>
    <property type="project" value="GO_Central"/>
</dbReference>
<accession>A0A1Y1HUD1</accession>
<dbReference type="InterPro" id="IPR018276">
    <property type="entry name" value="DDA1_dom"/>
</dbReference>
<gene>
    <name evidence="4" type="ORF">KFL_000310090</name>
</gene>